<evidence type="ECO:0000256" key="2">
    <source>
        <dbReference type="ARBA" id="ARBA00023303"/>
    </source>
</evidence>
<feature type="transmembrane region" description="Helical" evidence="3">
    <location>
        <begin position="1193"/>
        <end position="1217"/>
    </location>
</feature>
<dbReference type="PANTHER" id="PTHR45638">
    <property type="entry name" value="CYCLIC NUCLEOTIDE-GATED CATION CHANNEL SUBUNIT A"/>
    <property type="match status" value="1"/>
</dbReference>
<keyword evidence="3" id="KW-1133">Transmembrane helix</keyword>
<evidence type="ECO:0000259" key="4">
    <source>
        <dbReference type="PROSITE" id="PS50042"/>
    </source>
</evidence>
<dbReference type="InterPro" id="IPR000595">
    <property type="entry name" value="cNMP-bd_dom"/>
</dbReference>
<keyword evidence="3" id="KW-0812">Transmembrane</keyword>
<feature type="transmembrane region" description="Helical" evidence="3">
    <location>
        <begin position="660"/>
        <end position="680"/>
    </location>
</feature>
<dbReference type="SUPFAM" id="SSF51206">
    <property type="entry name" value="cAMP-binding domain-like"/>
    <property type="match status" value="2"/>
</dbReference>
<dbReference type="PANTHER" id="PTHR45638:SF19">
    <property type="entry name" value="CYCLIC NUCLEOTIDE-BINDING DOMAIN-CONTAINING PROTEIN"/>
    <property type="match status" value="1"/>
</dbReference>
<sequence>MTSHEDAHKYSHMPDRSSSYQFPVALSGISPTDTNWSSLFAEPDEVEEEMTPDTHVMLHSFAEHDWNEVLVRLFQVANLLPWQLFVAATILVNYFYISYVNHFVLDTPPPRLFTEMYFTDLVYLADLALTVTPGFLKTVQDKMSFTKRSRLAVFTDVFTLLPLEQTYYFAVRRDAITNVLYLLRSITFIRGYRIVVYFQQWGRTAGSSHWKIFLAKYFLYLSVVVHMVTCVWFSLGCKHDCHRLAGLDEQLSQLDSWIYIVGSFTLSIKTAAQWYFVCFYFSLVTIANCGLGDLHATNRYEMLTCIVAMWAGFALIIGVYVGSLTSHLVNKTRRRALFSEKLHAINNYLTDIKMDLGPQREILKYYEVMWKKKKGIKSATEVDLLPLPLQMEVFFDINIARFVSSLIFCGQDESFLRRLSLYMKNEFYLPGETVYYQDVAKPKMVCISSGVLEVLSDEDGESPIISLTTGTCLGEVALGLTVPAKSSVRAATYTELQVLYKVDFLRMMADYPEIHRNIRELIKLRYVSAYDKEISTNKNEVLISLFVSQTREVTPIKNLKDNLRKSQGLLEDDRDDHVEFNPIISDTSPYRYLYVIAGKNSNREYQTTYLTKTLPWIIHPGAQILVVWEYVMFVTILFISIAYPYYCAFERKFPEWLSNTCILVDVLFVVDIFLQCTTAVEEKEVFLTNPMHIIDYRLNSPGLYLDVFAIFPIEVMAYMITPAKRGERIYWVLKLNRLLKSWRIPAFFYNHEKDLWASLVFMRIVKYILFFALCAHWAGVLLYMEACFYGYCDQESWFAANMDLEIDNRDKSPAYVSPCVVSIYFALSLLSGVGLGDFLPESNPDVCFTCFYIVLGVLLFGYCIAEFSATFTHISRTRVEYHSIVVAIKKFMEGNSLGSAIMDRVLNYYQLQWNYNGGVSVVQDNPLLADASYEIQRQVLAQECIVTLQSVPLFQHVNADFVQLVATSARVLVLPPNEIITYAGGLSREMYVVQEGFCEIISGNTGLTESLVGPNSHFGDIEMLHGIPSLVNVRTVTHCKVISIDYASYAQVISMFPHILKENESVMNIFNIKEIVKNSKFSKFSDRKKPYFPEKNKLNWRKGLNFHNFKYNIGSIFEGSFVDVRTKCRENGEEYYSPFDSLRKWRFIKFLLLPYCVSPNGNFIKVYCIVRTIAAIVVGFIQPFHQSIMPFDLNIDGLVMLLDIIAYLDLYVCMHVGYFNEMGVLVTHPLYTAKHYLQHNFVIDLLACFPFSYVIYSLQSAEDEDDESPANTFQNVAHLNVVLQLYRLPLGVQYLEGNILQKADIIRVFKYVIPHHSAHQHLHESPGLC</sequence>
<feature type="transmembrane region" description="Helical" evidence="3">
    <location>
        <begin position="815"/>
        <end position="839"/>
    </location>
</feature>
<dbReference type="InterPro" id="IPR014710">
    <property type="entry name" value="RmlC-like_jellyroll"/>
</dbReference>
<dbReference type="PROSITE" id="PS50042">
    <property type="entry name" value="CNMP_BINDING_3"/>
    <property type="match status" value="2"/>
</dbReference>
<evidence type="ECO:0000313" key="5">
    <source>
        <dbReference type="EMBL" id="CAG2061389.1"/>
    </source>
</evidence>
<feature type="transmembrane region" description="Helical" evidence="3">
    <location>
        <begin position="700"/>
        <end position="720"/>
    </location>
</feature>
<feature type="transmembrane region" description="Helical" evidence="3">
    <location>
        <begin position="176"/>
        <end position="196"/>
    </location>
</feature>
<dbReference type="Proteomes" id="UP001153148">
    <property type="component" value="Unassembled WGS sequence"/>
</dbReference>
<feature type="transmembrane region" description="Helical" evidence="3">
    <location>
        <begin position="217"/>
        <end position="235"/>
    </location>
</feature>
<reference evidence="5" key="1">
    <citation type="submission" date="2021-03" db="EMBL/GenBank/DDBJ databases">
        <authorList>
            <person name="Tran Van P."/>
        </authorList>
    </citation>
    <scope>NUCLEOTIDE SEQUENCE</scope>
</reference>
<feature type="transmembrane region" description="Helical" evidence="3">
    <location>
        <begin position="1163"/>
        <end position="1181"/>
    </location>
</feature>
<keyword evidence="1" id="KW-0406">Ion transport</keyword>
<keyword evidence="3" id="KW-0472">Membrane</keyword>
<gene>
    <name evidence="5" type="ORF">TPAB3V08_LOCUS8343</name>
</gene>
<feature type="transmembrane region" description="Helical" evidence="3">
    <location>
        <begin position="767"/>
        <end position="791"/>
    </location>
</feature>
<dbReference type="SUPFAM" id="SSF81324">
    <property type="entry name" value="Voltage-gated potassium channels"/>
    <property type="match status" value="2"/>
</dbReference>
<keyword evidence="1" id="KW-0813">Transport</keyword>
<dbReference type="PRINTS" id="PR01463">
    <property type="entry name" value="EAGCHANLFMLY"/>
</dbReference>
<accession>A0ABN7P3S8</accession>
<dbReference type="InterPro" id="IPR018490">
    <property type="entry name" value="cNMP-bd_dom_sf"/>
</dbReference>
<dbReference type="Pfam" id="PF00027">
    <property type="entry name" value="cNMP_binding"/>
    <property type="match status" value="2"/>
</dbReference>
<dbReference type="InterPro" id="IPR013099">
    <property type="entry name" value="K_chnl_dom"/>
</dbReference>
<feature type="transmembrane region" description="Helical" evidence="3">
    <location>
        <begin position="117"/>
        <end position="139"/>
    </location>
</feature>
<protein>
    <recommendedName>
        <fullName evidence="4">Cyclic nucleotide-binding domain-containing protein</fullName>
    </recommendedName>
</protein>
<dbReference type="Gene3D" id="2.60.120.10">
    <property type="entry name" value="Jelly Rolls"/>
    <property type="match status" value="2"/>
</dbReference>
<keyword evidence="6" id="KW-1185">Reference proteome</keyword>
<proteinExistence type="predicted"/>
<comment type="caution">
    <text evidence="5">The sequence shown here is derived from an EMBL/GenBank/DDBJ whole genome shotgun (WGS) entry which is preliminary data.</text>
</comment>
<dbReference type="InterPro" id="IPR050866">
    <property type="entry name" value="CNG_cation_channel"/>
</dbReference>
<name>A0ABN7P3S8_TIMPD</name>
<organism evidence="5 6">
    <name type="scientific">Timema podura</name>
    <name type="common">Walking stick</name>
    <dbReference type="NCBI Taxonomy" id="61482"/>
    <lineage>
        <taxon>Eukaryota</taxon>
        <taxon>Metazoa</taxon>
        <taxon>Ecdysozoa</taxon>
        <taxon>Arthropoda</taxon>
        <taxon>Hexapoda</taxon>
        <taxon>Insecta</taxon>
        <taxon>Pterygota</taxon>
        <taxon>Neoptera</taxon>
        <taxon>Polyneoptera</taxon>
        <taxon>Phasmatodea</taxon>
        <taxon>Timematodea</taxon>
        <taxon>Timematoidea</taxon>
        <taxon>Timematidae</taxon>
        <taxon>Timema</taxon>
    </lineage>
</organism>
<evidence type="ECO:0000256" key="1">
    <source>
        <dbReference type="ARBA" id="ARBA00023286"/>
    </source>
</evidence>
<feature type="transmembrane region" description="Helical" evidence="3">
    <location>
        <begin position="627"/>
        <end position="648"/>
    </location>
</feature>
<feature type="transmembrane region" description="Helical" evidence="3">
    <location>
        <begin position="303"/>
        <end position="323"/>
    </location>
</feature>
<keyword evidence="2" id="KW-0407">Ion channel</keyword>
<dbReference type="EMBL" id="CAJPIN010015705">
    <property type="protein sequence ID" value="CAG2061389.1"/>
    <property type="molecule type" value="Genomic_DNA"/>
</dbReference>
<dbReference type="Gene3D" id="1.10.287.630">
    <property type="entry name" value="Helix hairpin bin"/>
    <property type="match status" value="2"/>
</dbReference>
<feature type="transmembrane region" description="Helical" evidence="3">
    <location>
        <begin position="272"/>
        <end position="291"/>
    </location>
</feature>
<evidence type="ECO:0000313" key="6">
    <source>
        <dbReference type="Proteomes" id="UP001153148"/>
    </source>
</evidence>
<dbReference type="CDD" id="cd00038">
    <property type="entry name" value="CAP_ED"/>
    <property type="match status" value="2"/>
</dbReference>
<evidence type="ECO:0000256" key="3">
    <source>
        <dbReference type="SAM" id="Phobius"/>
    </source>
</evidence>
<keyword evidence="1" id="KW-1071">Ligand-gated ion channel</keyword>
<feature type="transmembrane region" description="Helical" evidence="3">
    <location>
        <begin position="79"/>
        <end position="97"/>
    </location>
</feature>
<dbReference type="Pfam" id="PF07885">
    <property type="entry name" value="Ion_trans_2"/>
    <property type="match status" value="1"/>
</dbReference>
<feature type="domain" description="Cyclic nucleotide-binding" evidence="4">
    <location>
        <begin position="953"/>
        <end position="1053"/>
    </location>
</feature>
<feature type="transmembrane region" description="Helical" evidence="3">
    <location>
        <begin position="846"/>
        <end position="869"/>
    </location>
</feature>
<feature type="domain" description="Cyclic nucleotide-binding" evidence="4">
    <location>
        <begin position="407"/>
        <end position="525"/>
    </location>
</feature>
<dbReference type="InterPro" id="IPR003938">
    <property type="entry name" value="K_chnl_volt-dep_EAG/ELK/ERG"/>
</dbReference>
<dbReference type="Gene3D" id="1.10.287.70">
    <property type="match status" value="2"/>
</dbReference>
<dbReference type="SMART" id="SM00100">
    <property type="entry name" value="cNMP"/>
    <property type="match status" value="2"/>
</dbReference>